<protein>
    <submittedName>
        <fullName evidence="3">DUF4190 domain-containing protein</fullName>
    </submittedName>
</protein>
<sequence>MSTHTPDHEPDLPRQGDGGHSANPQPDTETSAGQASPVAPAAHEPLAPPVPQAAPVPQAGAESLGLQSEPVVQTPVAPGDAGPRGLAIAALVLGIAGLVLVWLPFLAVVALPAAIVGLILGIIAMRKGQPKGLALTGVILSGVAILISVISVVVVLIGLALLGGSGALAP</sequence>
<feature type="compositionally biased region" description="Basic and acidic residues" evidence="1">
    <location>
        <begin position="1"/>
        <end position="14"/>
    </location>
</feature>
<keyword evidence="2" id="KW-1133">Transmembrane helix</keyword>
<dbReference type="RefSeq" id="WP_208237958.1">
    <property type="nucleotide sequence ID" value="NZ_BAAAQU010000001.1"/>
</dbReference>
<keyword evidence="4" id="KW-1185">Reference proteome</keyword>
<feature type="transmembrane region" description="Helical" evidence="2">
    <location>
        <begin position="133"/>
        <end position="162"/>
    </location>
</feature>
<keyword evidence="2" id="KW-0812">Transmembrane</keyword>
<dbReference type="EMBL" id="JAGFBF010000004">
    <property type="protein sequence ID" value="MBO2989607.1"/>
    <property type="molecule type" value="Genomic_DNA"/>
</dbReference>
<proteinExistence type="predicted"/>
<feature type="transmembrane region" description="Helical" evidence="2">
    <location>
        <begin position="88"/>
        <end position="121"/>
    </location>
</feature>
<feature type="compositionally biased region" description="Polar residues" evidence="1">
    <location>
        <begin position="22"/>
        <end position="34"/>
    </location>
</feature>
<feature type="region of interest" description="Disordered" evidence="1">
    <location>
        <begin position="1"/>
        <end position="59"/>
    </location>
</feature>
<accession>A0A939TR29</accession>
<evidence type="ECO:0000256" key="2">
    <source>
        <dbReference type="SAM" id="Phobius"/>
    </source>
</evidence>
<organism evidence="3 4">
    <name type="scientific">Leucobacter tardus</name>
    <dbReference type="NCBI Taxonomy" id="501483"/>
    <lineage>
        <taxon>Bacteria</taxon>
        <taxon>Bacillati</taxon>
        <taxon>Actinomycetota</taxon>
        <taxon>Actinomycetes</taxon>
        <taxon>Micrococcales</taxon>
        <taxon>Microbacteriaceae</taxon>
        <taxon>Leucobacter</taxon>
    </lineage>
</organism>
<evidence type="ECO:0000256" key="1">
    <source>
        <dbReference type="SAM" id="MobiDB-lite"/>
    </source>
</evidence>
<name>A0A939TR29_9MICO</name>
<dbReference type="AlphaFoldDB" id="A0A939TR29"/>
<gene>
    <name evidence="3" type="ORF">J4H85_06310</name>
</gene>
<reference evidence="3" key="1">
    <citation type="submission" date="2021-03" db="EMBL/GenBank/DDBJ databases">
        <title>Leucobacter chromiisoli sp. nov., isolated from chromium-containing soil of chemical plant.</title>
        <authorList>
            <person name="Xu Z."/>
        </authorList>
    </citation>
    <scope>NUCLEOTIDE SEQUENCE</scope>
    <source>
        <strain evidence="3">K 70/01</strain>
    </source>
</reference>
<evidence type="ECO:0000313" key="4">
    <source>
        <dbReference type="Proteomes" id="UP000668403"/>
    </source>
</evidence>
<comment type="caution">
    <text evidence="3">The sequence shown here is derived from an EMBL/GenBank/DDBJ whole genome shotgun (WGS) entry which is preliminary data.</text>
</comment>
<keyword evidence="2" id="KW-0472">Membrane</keyword>
<dbReference type="Proteomes" id="UP000668403">
    <property type="component" value="Unassembled WGS sequence"/>
</dbReference>
<evidence type="ECO:0000313" key="3">
    <source>
        <dbReference type="EMBL" id="MBO2989607.1"/>
    </source>
</evidence>